<proteinExistence type="predicted"/>
<dbReference type="RefSeq" id="WP_310918768.1">
    <property type="nucleotide sequence ID" value="NZ_JAMQON010000001.1"/>
</dbReference>
<organism evidence="1 2">
    <name type="scientific">Haloarcula saliterrae</name>
    <dbReference type="NCBI Taxonomy" id="2950534"/>
    <lineage>
        <taxon>Archaea</taxon>
        <taxon>Methanobacteriati</taxon>
        <taxon>Methanobacteriota</taxon>
        <taxon>Stenosarchaea group</taxon>
        <taxon>Halobacteria</taxon>
        <taxon>Halobacteriales</taxon>
        <taxon>Haloarculaceae</taxon>
        <taxon>Haloarcula</taxon>
    </lineage>
</organism>
<accession>A0ABU2FBG5</accession>
<dbReference type="Proteomes" id="UP001259659">
    <property type="component" value="Unassembled WGS sequence"/>
</dbReference>
<dbReference type="EMBL" id="JAMQON010000001">
    <property type="protein sequence ID" value="MDS0259180.1"/>
    <property type="molecule type" value="Genomic_DNA"/>
</dbReference>
<evidence type="ECO:0000313" key="2">
    <source>
        <dbReference type="Proteomes" id="UP001259659"/>
    </source>
</evidence>
<comment type="caution">
    <text evidence="1">The sequence shown here is derived from an EMBL/GenBank/DDBJ whole genome shotgun (WGS) entry which is preliminary data.</text>
</comment>
<gene>
    <name evidence="1" type="ORF">NDI56_07220</name>
</gene>
<name>A0ABU2FBG5_9EURY</name>
<reference evidence="1 2" key="1">
    <citation type="submission" date="2022-06" db="EMBL/GenBank/DDBJ databases">
        <title>Haloarcula sp. a new haloarchaeum isolate from saline soil.</title>
        <authorList>
            <person name="Strakova D."/>
            <person name="Galisteo C."/>
            <person name="Sanchez-Porro C."/>
            <person name="Ventosa A."/>
        </authorList>
    </citation>
    <scope>NUCLEOTIDE SEQUENCE [LARGE SCALE GENOMIC DNA]</scope>
    <source>
        <strain evidence="1 2">S1CR25-12</strain>
    </source>
</reference>
<sequence>MVADDRGQVLLLGGLAIAIVFLTAIPLSNSLVVSESAASSETVSDIDRTADREASVERGVRALANEMDTSNINELNRSLWNFSRDYTRTSAQRDGVYVNATVSPGDSLREVDRSTLSRPGPSNGNWNDDLVTGSERITEFNFTVTNVQNPGTTAAYEVRISGDSGFWAVRVYEEPSTGTTKVSVDDGTGWSEVPGCTGTTPVTVNITEGTCSGGGTFTTYDASLSGPYTVTFDKSGSNDGEFRFVGSGTFPAVTPGVLNPAVEIEYVGPDTSYERTILVNETS</sequence>
<protein>
    <submittedName>
        <fullName evidence="1">Uncharacterized protein</fullName>
    </submittedName>
</protein>
<evidence type="ECO:0000313" key="1">
    <source>
        <dbReference type="EMBL" id="MDS0259180.1"/>
    </source>
</evidence>
<keyword evidence="2" id="KW-1185">Reference proteome</keyword>